<proteinExistence type="predicted"/>
<name>A0A6A6HC62_VIRVR</name>
<feature type="compositionally biased region" description="Polar residues" evidence="1">
    <location>
        <begin position="335"/>
        <end position="349"/>
    </location>
</feature>
<feature type="region of interest" description="Disordered" evidence="1">
    <location>
        <begin position="317"/>
        <end position="373"/>
    </location>
</feature>
<dbReference type="Pfam" id="PF26176">
    <property type="entry name" value="zf_C2H2_17_2"/>
    <property type="match status" value="1"/>
</dbReference>
<organism evidence="3 4">
    <name type="scientific">Viridothelium virens</name>
    <name type="common">Speckled blister lichen</name>
    <name type="synonym">Trypethelium virens</name>
    <dbReference type="NCBI Taxonomy" id="1048519"/>
    <lineage>
        <taxon>Eukaryota</taxon>
        <taxon>Fungi</taxon>
        <taxon>Dikarya</taxon>
        <taxon>Ascomycota</taxon>
        <taxon>Pezizomycotina</taxon>
        <taxon>Dothideomycetes</taxon>
        <taxon>Dothideomycetes incertae sedis</taxon>
        <taxon>Trypetheliales</taxon>
        <taxon>Trypetheliaceae</taxon>
        <taxon>Viridothelium</taxon>
    </lineage>
</organism>
<dbReference type="EMBL" id="ML991791">
    <property type="protein sequence ID" value="KAF2235439.1"/>
    <property type="molecule type" value="Genomic_DNA"/>
</dbReference>
<feature type="compositionally biased region" description="Basic and acidic residues" evidence="1">
    <location>
        <begin position="396"/>
        <end position="405"/>
    </location>
</feature>
<feature type="compositionally biased region" description="Polar residues" evidence="1">
    <location>
        <begin position="356"/>
        <end position="368"/>
    </location>
</feature>
<feature type="region of interest" description="Disordered" evidence="1">
    <location>
        <begin position="392"/>
        <end position="432"/>
    </location>
</feature>
<sequence length="550" mass="62498">MGIDIETWKTMMKLDLKSKSLLRHREVMIKHLEKTRRVVLGESEELRQELREEIVYHDAKQQKAIIRSPPEWRARQDSELNGLRQELENSLSNVQRYLSLGWIGVYEVLHAKNLSVGCMINMDNLLDLWHKFHSSLLQLQRLILELKKTLMFWEKVLYALLLISHFSEFPNRLRPPCTTMPWTIWPALVVLWGVCWMFYEPFNRDWEPPVFEDEIFGARFSGNLFPYTRPGKKTYDLPDLGTVLSSFDHDVPELRAYDFDLLGLEQQLQQSIPEPATCLRTPRSTDFIPTSAPVKPPDNITLPVSAARTTSISPYQAVGAPREAAEARQPEATESQILATPDVSTSINAQPPDGAWSTTTDSPQTKPSRNSKHGQIERYLCCYPDCSRSRQGSGFSRKDHLDQHLRGPHKQSSVERVRAKSAAASSSRSTAAMSRILQPLPQSKKQPPAQGFVVSDPAGVPILSITTMRSSKQPFEDLLSPKETNCLVALAGSLLSDQWRISHVLLYCAGSFRREAIAVREHLHHVSDYGGIRPPKLRLQKAKQTYQACR</sequence>
<dbReference type="Proteomes" id="UP000800092">
    <property type="component" value="Unassembled WGS sequence"/>
</dbReference>
<protein>
    <recommendedName>
        <fullName evidence="2">C2H2-domain containing protein second zinc finger domain-containing protein</fullName>
    </recommendedName>
</protein>
<dbReference type="AlphaFoldDB" id="A0A6A6HC62"/>
<accession>A0A6A6HC62</accession>
<gene>
    <name evidence="3" type="ORF">EV356DRAFT_514255</name>
</gene>
<evidence type="ECO:0000313" key="3">
    <source>
        <dbReference type="EMBL" id="KAF2235439.1"/>
    </source>
</evidence>
<evidence type="ECO:0000259" key="2">
    <source>
        <dbReference type="Pfam" id="PF26176"/>
    </source>
</evidence>
<evidence type="ECO:0000313" key="4">
    <source>
        <dbReference type="Proteomes" id="UP000800092"/>
    </source>
</evidence>
<keyword evidence="4" id="KW-1185">Reference proteome</keyword>
<dbReference type="InterPro" id="IPR059095">
    <property type="entry name" value="Znf_C2H2_17_2nd"/>
</dbReference>
<dbReference type="OrthoDB" id="5305647at2759"/>
<feature type="domain" description="C2H2-domain containing protein second zinc finger" evidence="2">
    <location>
        <begin position="379"/>
        <end position="409"/>
    </location>
</feature>
<evidence type="ECO:0000256" key="1">
    <source>
        <dbReference type="SAM" id="MobiDB-lite"/>
    </source>
</evidence>
<feature type="compositionally biased region" description="Low complexity" evidence="1">
    <location>
        <begin position="420"/>
        <end position="432"/>
    </location>
</feature>
<reference evidence="3" key="1">
    <citation type="journal article" date="2020" name="Stud. Mycol.">
        <title>101 Dothideomycetes genomes: a test case for predicting lifestyles and emergence of pathogens.</title>
        <authorList>
            <person name="Haridas S."/>
            <person name="Albert R."/>
            <person name="Binder M."/>
            <person name="Bloem J."/>
            <person name="Labutti K."/>
            <person name="Salamov A."/>
            <person name="Andreopoulos B."/>
            <person name="Baker S."/>
            <person name="Barry K."/>
            <person name="Bills G."/>
            <person name="Bluhm B."/>
            <person name="Cannon C."/>
            <person name="Castanera R."/>
            <person name="Culley D."/>
            <person name="Daum C."/>
            <person name="Ezra D."/>
            <person name="Gonzalez J."/>
            <person name="Henrissat B."/>
            <person name="Kuo A."/>
            <person name="Liang C."/>
            <person name="Lipzen A."/>
            <person name="Lutzoni F."/>
            <person name="Magnuson J."/>
            <person name="Mondo S."/>
            <person name="Nolan M."/>
            <person name="Ohm R."/>
            <person name="Pangilinan J."/>
            <person name="Park H.-J."/>
            <person name="Ramirez L."/>
            <person name="Alfaro M."/>
            <person name="Sun H."/>
            <person name="Tritt A."/>
            <person name="Yoshinaga Y."/>
            <person name="Zwiers L.-H."/>
            <person name="Turgeon B."/>
            <person name="Goodwin S."/>
            <person name="Spatafora J."/>
            <person name="Crous P."/>
            <person name="Grigoriev I."/>
        </authorList>
    </citation>
    <scope>NUCLEOTIDE SEQUENCE</scope>
    <source>
        <strain evidence="3">Tuck. ex Michener</strain>
    </source>
</reference>